<dbReference type="Gene3D" id="3.20.20.220">
    <property type="match status" value="1"/>
</dbReference>
<evidence type="ECO:0000256" key="9">
    <source>
        <dbReference type="RuleBase" id="RU003862"/>
    </source>
</evidence>
<reference evidence="10 11" key="1">
    <citation type="journal article" date="2010" name="J. Bacteriol.">
        <title>Complete genome sequence of "Candidatus Puniceispirillum marinum" IMCC1322, a representative of the SAR116 clade in the Alphaproteobacteria.</title>
        <authorList>
            <person name="Oh H.M."/>
            <person name="Kwon K.K."/>
            <person name="Kang I."/>
            <person name="Kang S.G."/>
            <person name="Lee J.H."/>
            <person name="Kim S.J."/>
            <person name="Cho J.C."/>
        </authorList>
    </citation>
    <scope>NUCLEOTIDE SEQUENCE [LARGE SCALE GENOMIC DNA]</scope>
    <source>
        <strain evidence="10 11">IMCC1322</strain>
    </source>
</reference>
<dbReference type="InterPro" id="IPR003171">
    <property type="entry name" value="Mehydrof_redctse-like"/>
</dbReference>
<evidence type="ECO:0000256" key="5">
    <source>
        <dbReference type="ARBA" id="ARBA00022827"/>
    </source>
</evidence>
<dbReference type="AlphaFoldDB" id="D5BST0"/>
<organism evidence="10 11">
    <name type="scientific">Puniceispirillum marinum (strain IMCC1322)</name>
    <dbReference type="NCBI Taxonomy" id="488538"/>
    <lineage>
        <taxon>Bacteria</taxon>
        <taxon>Pseudomonadati</taxon>
        <taxon>Pseudomonadota</taxon>
        <taxon>Alphaproteobacteria</taxon>
        <taxon>Candidatus Puniceispirillales</taxon>
        <taxon>Candidatus Puniceispirillaceae</taxon>
        <taxon>Candidatus Puniceispirillum</taxon>
    </lineage>
</organism>
<gene>
    <name evidence="10" type="ordered locus">SAR116_1084</name>
</gene>
<evidence type="ECO:0000313" key="10">
    <source>
        <dbReference type="EMBL" id="ADE39327.1"/>
    </source>
</evidence>
<comment type="similarity">
    <text evidence="3 9">Belongs to the methylenetetrahydrofolate reductase family.</text>
</comment>
<dbReference type="KEGG" id="apb:SAR116_1084"/>
<dbReference type="UniPathway" id="UPA00193"/>
<comment type="cofactor">
    <cofactor evidence="1 9">
        <name>FAD</name>
        <dbReference type="ChEBI" id="CHEBI:57692"/>
    </cofactor>
</comment>
<evidence type="ECO:0000256" key="2">
    <source>
        <dbReference type="ARBA" id="ARBA00004777"/>
    </source>
</evidence>
<dbReference type="PANTHER" id="PTHR45754:SF3">
    <property type="entry name" value="METHYLENETETRAHYDROFOLATE REDUCTASE (NADPH)"/>
    <property type="match status" value="1"/>
</dbReference>
<dbReference type="PANTHER" id="PTHR45754">
    <property type="entry name" value="METHYLENETETRAHYDROFOLATE REDUCTASE"/>
    <property type="match status" value="1"/>
</dbReference>
<evidence type="ECO:0000256" key="3">
    <source>
        <dbReference type="ARBA" id="ARBA00006743"/>
    </source>
</evidence>
<comment type="pathway">
    <text evidence="2 9">One-carbon metabolism; tetrahydrofolate interconversion.</text>
</comment>
<keyword evidence="11" id="KW-1185">Reference proteome</keyword>
<comment type="pathway">
    <text evidence="7">Amino-acid biosynthesis; L-methionine biosynthesis via de novo pathway.</text>
</comment>
<dbReference type="GO" id="GO:0009086">
    <property type="term" value="P:methionine biosynthetic process"/>
    <property type="evidence" value="ECO:0007669"/>
    <property type="project" value="TreeGrafter"/>
</dbReference>
<dbReference type="GO" id="GO:0106312">
    <property type="term" value="F:methylenetetrahydrofolate reductase (NADH) activity"/>
    <property type="evidence" value="ECO:0007669"/>
    <property type="project" value="UniProtKB-EC"/>
</dbReference>
<dbReference type="STRING" id="488538.SAR116_1084"/>
<keyword evidence="4 9" id="KW-0285">Flavoprotein</keyword>
<sequence>MSATIEQIQAAASDWSIEVTPNGASKIDSFADCLAPGTTVNVTFLPGSDPMDTVAVAQRLHNDGMNPVPHLAARSLKDTDQLDALLSAFTQKAGVSEVLVIGGGVDSPVGQFASSIEVLNTGLIQKYGITDIGVAGHPEGSPDISDEEIVEALMLKNELAKRDGLNLYIETQFCFEADIVLAWEKSIRDAGNNLPIRVGIPGPATIKTLFRFAQVSGIGPSMRFIAKQAKNVAKLMTVQSPHILLDDLAEGMAADKDCMIKHFHFYPFGGFAKTAAYAQAIADGQIKSLPKGGFEALVA</sequence>
<evidence type="ECO:0000256" key="1">
    <source>
        <dbReference type="ARBA" id="ARBA00001974"/>
    </source>
</evidence>
<dbReference type="HOGENOM" id="CLU_081788_0_0_5"/>
<evidence type="ECO:0000256" key="7">
    <source>
        <dbReference type="ARBA" id="ARBA00034478"/>
    </source>
</evidence>
<evidence type="ECO:0000256" key="6">
    <source>
        <dbReference type="ARBA" id="ARBA00023002"/>
    </source>
</evidence>
<dbReference type="Pfam" id="PF02219">
    <property type="entry name" value="MTHFR"/>
    <property type="match status" value="1"/>
</dbReference>
<dbReference type="Proteomes" id="UP000007460">
    <property type="component" value="Chromosome"/>
</dbReference>
<accession>D5BST0</accession>
<dbReference type="EMBL" id="CP001751">
    <property type="protein sequence ID" value="ADE39327.1"/>
    <property type="molecule type" value="Genomic_DNA"/>
</dbReference>
<comment type="catalytic activity">
    <reaction evidence="8">
        <text>(6S)-5-methyl-5,6,7,8-tetrahydrofolate + NAD(+) = (6R)-5,10-methylene-5,6,7,8-tetrahydrofolate + NADH + H(+)</text>
        <dbReference type="Rhea" id="RHEA:19821"/>
        <dbReference type="ChEBI" id="CHEBI:15378"/>
        <dbReference type="ChEBI" id="CHEBI:15636"/>
        <dbReference type="ChEBI" id="CHEBI:18608"/>
        <dbReference type="ChEBI" id="CHEBI:57540"/>
        <dbReference type="ChEBI" id="CHEBI:57945"/>
        <dbReference type="EC" id="1.5.1.54"/>
    </reaction>
    <physiologicalReaction direction="right-to-left" evidence="8">
        <dbReference type="Rhea" id="RHEA:19823"/>
    </physiologicalReaction>
</comment>
<keyword evidence="5 9" id="KW-0274">FAD</keyword>
<dbReference type="eggNOG" id="COG0685">
    <property type="taxonomic scope" value="Bacteria"/>
</dbReference>
<protein>
    <recommendedName>
        <fullName evidence="9">Methylenetetrahydrofolate reductase</fullName>
    </recommendedName>
</protein>
<dbReference type="GO" id="GO:0035999">
    <property type="term" value="P:tetrahydrofolate interconversion"/>
    <property type="evidence" value="ECO:0007669"/>
    <property type="project" value="UniProtKB-UniPathway"/>
</dbReference>
<evidence type="ECO:0000256" key="4">
    <source>
        <dbReference type="ARBA" id="ARBA00022630"/>
    </source>
</evidence>
<dbReference type="GO" id="GO:0071949">
    <property type="term" value="F:FAD binding"/>
    <property type="evidence" value="ECO:0007669"/>
    <property type="project" value="TreeGrafter"/>
</dbReference>
<evidence type="ECO:0000313" key="11">
    <source>
        <dbReference type="Proteomes" id="UP000007460"/>
    </source>
</evidence>
<dbReference type="InterPro" id="IPR029041">
    <property type="entry name" value="FAD-linked_oxidoreductase-like"/>
</dbReference>
<proteinExistence type="inferred from homology"/>
<evidence type="ECO:0000256" key="8">
    <source>
        <dbReference type="ARBA" id="ARBA00048628"/>
    </source>
</evidence>
<dbReference type="RefSeq" id="WP_013045956.1">
    <property type="nucleotide sequence ID" value="NC_014010.1"/>
</dbReference>
<keyword evidence="6 9" id="KW-0560">Oxidoreductase</keyword>
<dbReference type="SUPFAM" id="SSF51730">
    <property type="entry name" value="FAD-linked oxidoreductase"/>
    <property type="match status" value="1"/>
</dbReference>
<dbReference type="GO" id="GO:0005829">
    <property type="term" value="C:cytosol"/>
    <property type="evidence" value="ECO:0007669"/>
    <property type="project" value="TreeGrafter"/>
</dbReference>
<dbReference type="OrthoDB" id="9812555at2"/>
<name>D5BST0_PUNMI</name>